<dbReference type="Proteomes" id="UP001497516">
    <property type="component" value="Chromosome 7"/>
</dbReference>
<evidence type="ECO:0000256" key="7">
    <source>
        <dbReference type="ARBA" id="ARBA00022771"/>
    </source>
</evidence>
<evidence type="ECO:0000256" key="13">
    <source>
        <dbReference type="PROSITE-ProRule" id="PRU00175"/>
    </source>
</evidence>
<name>A0AAV2G325_9ROSI</name>
<organism evidence="17 18">
    <name type="scientific">Linum trigynum</name>
    <dbReference type="NCBI Taxonomy" id="586398"/>
    <lineage>
        <taxon>Eukaryota</taxon>
        <taxon>Viridiplantae</taxon>
        <taxon>Streptophyta</taxon>
        <taxon>Embryophyta</taxon>
        <taxon>Tracheophyta</taxon>
        <taxon>Spermatophyta</taxon>
        <taxon>Magnoliopsida</taxon>
        <taxon>eudicotyledons</taxon>
        <taxon>Gunneridae</taxon>
        <taxon>Pentapetalae</taxon>
        <taxon>rosids</taxon>
        <taxon>fabids</taxon>
        <taxon>Malpighiales</taxon>
        <taxon>Linaceae</taxon>
        <taxon>Linum</taxon>
    </lineage>
</organism>
<evidence type="ECO:0000259" key="16">
    <source>
        <dbReference type="PROSITE" id="PS50089"/>
    </source>
</evidence>
<dbReference type="PROSITE" id="PS50089">
    <property type="entry name" value="ZF_RING_2"/>
    <property type="match status" value="1"/>
</dbReference>
<dbReference type="SUPFAM" id="SSF57850">
    <property type="entry name" value="RING/U-box"/>
    <property type="match status" value="1"/>
</dbReference>
<dbReference type="InterPro" id="IPR001841">
    <property type="entry name" value="Znf_RING"/>
</dbReference>
<proteinExistence type="inferred from homology"/>
<sequence length="208" mass="22609">MNYWPTTALYLTAAEAAISQLSPPPPPAAVADRRKSPSDAHDFPQELVTPSEVTILIVILSIIISVIALNCAIRCFLKDFSRDSGRRRWERKKAAELSAAVAAVTSTVKYKGGGDEEEVTSASAAECAICLAEFEEGEEIKVVGNCRHRFHGRCIERWFATSRNSLCPTCRQSCLPPATQALPVVTSSPIVVNDATMSEEMGDRDRGP</sequence>
<evidence type="ECO:0000313" key="18">
    <source>
        <dbReference type="Proteomes" id="UP001497516"/>
    </source>
</evidence>
<evidence type="ECO:0000256" key="1">
    <source>
        <dbReference type="ARBA" id="ARBA00000900"/>
    </source>
</evidence>
<dbReference type="GO" id="GO:0016567">
    <property type="term" value="P:protein ubiquitination"/>
    <property type="evidence" value="ECO:0007669"/>
    <property type="project" value="InterPro"/>
</dbReference>
<evidence type="ECO:0000256" key="15">
    <source>
        <dbReference type="SAM" id="Phobius"/>
    </source>
</evidence>
<feature type="region of interest" description="Disordered" evidence="14">
    <location>
        <begin position="21"/>
        <end position="43"/>
    </location>
</feature>
<evidence type="ECO:0000313" key="17">
    <source>
        <dbReference type="EMBL" id="CAL1404672.1"/>
    </source>
</evidence>
<dbReference type="PANTHER" id="PTHR46905:SF1">
    <property type="entry name" value="RING-TYPE E3 UBIQUITIN TRANSFERASE"/>
    <property type="match status" value="1"/>
</dbReference>
<dbReference type="GO" id="GO:0008270">
    <property type="term" value="F:zinc ion binding"/>
    <property type="evidence" value="ECO:0007669"/>
    <property type="project" value="UniProtKB-KW"/>
</dbReference>
<keyword evidence="11 15" id="KW-0472">Membrane</keyword>
<evidence type="ECO:0000256" key="9">
    <source>
        <dbReference type="ARBA" id="ARBA00022833"/>
    </source>
</evidence>
<keyword evidence="5 15" id="KW-0812">Transmembrane</keyword>
<dbReference type="SMART" id="SM00184">
    <property type="entry name" value="RING"/>
    <property type="match status" value="1"/>
</dbReference>
<keyword evidence="4" id="KW-0808">Transferase</keyword>
<feature type="compositionally biased region" description="Basic and acidic residues" evidence="14">
    <location>
        <begin position="31"/>
        <end position="43"/>
    </location>
</feature>
<evidence type="ECO:0000256" key="5">
    <source>
        <dbReference type="ARBA" id="ARBA00022692"/>
    </source>
</evidence>
<keyword evidence="8" id="KW-0833">Ubl conjugation pathway</keyword>
<evidence type="ECO:0000256" key="8">
    <source>
        <dbReference type="ARBA" id="ARBA00022786"/>
    </source>
</evidence>
<evidence type="ECO:0000256" key="11">
    <source>
        <dbReference type="ARBA" id="ARBA00023136"/>
    </source>
</evidence>
<protein>
    <recommendedName>
        <fullName evidence="3">RING-type E3 ubiquitin transferase</fullName>
        <ecNumber evidence="3">2.3.2.27</ecNumber>
    </recommendedName>
</protein>
<comment type="similarity">
    <text evidence="12">Belongs to the RING-type zinc finger family. ATL subfamily.</text>
</comment>
<dbReference type="InterPro" id="IPR044602">
    <property type="entry name" value="ATL10/ATL72-79-like"/>
</dbReference>
<gene>
    <name evidence="17" type="ORF">LTRI10_LOCUS44505</name>
</gene>
<keyword evidence="10 15" id="KW-1133">Transmembrane helix</keyword>
<dbReference type="GO" id="GO:0016020">
    <property type="term" value="C:membrane"/>
    <property type="evidence" value="ECO:0007669"/>
    <property type="project" value="UniProtKB-SubCell"/>
</dbReference>
<evidence type="ECO:0000256" key="10">
    <source>
        <dbReference type="ARBA" id="ARBA00022989"/>
    </source>
</evidence>
<keyword evidence="7 13" id="KW-0863">Zinc-finger</keyword>
<keyword evidence="18" id="KW-1185">Reference proteome</keyword>
<dbReference type="Pfam" id="PF13639">
    <property type="entry name" value="zf-RING_2"/>
    <property type="match status" value="1"/>
</dbReference>
<dbReference type="Gene3D" id="3.30.40.10">
    <property type="entry name" value="Zinc/RING finger domain, C3HC4 (zinc finger)"/>
    <property type="match status" value="1"/>
</dbReference>
<feature type="domain" description="RING-type" evidence="16">
    <location>
        <begin position="127"/>
        <end position="171"/>
    </location>
</feature>
<dbReference type="InterPro" id="IPR013083">
    <property type="entry name" value="Znf_RING/FYVE/PHD"/>
</dbReference>
<dbReference type="InterPro" id="IPR011016">
    <property type="entry name" value="Znf_RING-CH"/>
</dbReference>
<evidence type="ECO:0000256" key="3">
    <source>
        <dbReference type="ARBA" id="ARBA00012483"/>
    </source>
</evidence>
<evidence type="ECO:0000256" key="2">
    <source>
        <dbReference type="ARBA" id="ARBA00004167"/>
    </source>
</evidence>
<reference evidence="17 18" key="1">
    <citation type="submission" date="2024-04" db="EMBL/GenBank/DDBJ databases">
        <authorList>
            <person name="Fracassetti M."/>
        </authorList>
    </citation>
    <scope>NUCLEOTIDE SEQUENCE [LARGE SCALE GENOMIC DNA]</scope>
</reference>
<keyword evidence="9" id="KW-0862">Zinc</keyword>
<dbReference type="GO" id="GO:0061630">
    <property type="term" value="F:ubiquitin protein ligase activity"/>
    <property type="evidence" value="ECO:0007669"/>
    <property type="project" value="UniProtKB-EC"/>
</dbReference>
<dbReference type="AlphaFoldDB" id="A0AAV2G325"/>
<evidence type="ECO:0000256" key="6">
    <source>
        <dbReference type="ARBA" id="ARBA00022723"/>
    </source>
</evidence>
<dbReference type="PANTHER" id="PTHR46905">
    <property type="entry name" value="RING-H2 FINGER PROTEIN ATL78"/>
    <property type="match status" value="1"/>
</dbReference>
<comment type="subcellular location">
    <subcellularLocation>
        <location evidence="2">Membrane</location>
        <topology evidence="2">Single-pass membrane protein</topology>
    </subcellularLocation>
</comment>
<evidence type="ECO:0000256" key="14">
    <source>
        <dbReference type="SAM" id="MobiDB-lite"/>
    </source>
</evidence>
<dbReference type="EMBL" id="OZ034820">
    <property type="protein sequence ID" value="CAL1404672.1"/>
    <property type="molecule type" value="Genomic_DNA"/>
</dbReference>
<feature type="transmembrane region" description="Helical" evidence="15">
    <location>
        <begin position="55"/>
        <end position="77"/>
    </location>
</feature>
<dbReference type="SMART" id="SM00744">
    <property type="entry name" value="RINGv"/>
    <property type="match status" value="1"/>
</dbReference>
<evidence type="ECO:0000256" key="12">
    <source>
        <dbReference type="ARBA" id="ARBA00024209"/>
    </source>
</evidence>
<comment type="catalytic activity">
    <reaction evidence="1">
        <text>S-ubiquitinyl-[E2 ubiquitin-conjugating enzyme]-L-cysteine + [acceptor protein]-L-lysine = [E2 ubiquitin-conjugating enzyme]-L-cysteine + N(6)-ubiquitinyl-[acceptor protein]-L-lysine.</text>
        <dbReference type="EC" id="2.3.2.27"/>
    </reaction>
</comment>
<dbReference type="EC" id="2.3.2.27" evidence="3"/>
<evidence type="ECO:0000256" key="4">
    <source>
        <dbReference type="ARBA" id="ARBA00022679"/>
    </source>
</evidence>
<accession>A0AAV2G325</accession>
<keyword evidence="6" id="KW-0479">Metal-binding</keyword>